<dbReference type="InterPro" id="IPR001296">
    <property type="entry name" value="Glyco_trans_1"/>
</dbReference>
<dbReference type="InterPro" id="IPR050194">
    <property type="entry name" value="Glycosyltransferase_grp1"/>
</dbReference>
<dbReference type="Proteomes" id="UP000605099">
    <property type="component" value="Unassembled WGS sequence"/>
</dbReference>
<reference evidence="4" key="1">
    <citation type="journal article" date="2019" name="Int. J. Syst. Evol. Microbiol.">
        <title>The Global Catalogue of Microorganisms (GCM) 10K type strain sequencing project: providing services to taxonomists for standard genome sequencing and annotation.</title>
        <authorList>
            <consortium name="The Broad Institute Genomics Platform"/>
            <consortium name="The Broad Institute Genome Sequencing Center for Infectious Disease"/>
            <person name="Wu L."/>
            <person name="Ma J."/>
        </authorList>
    </citation>
    <scope>NUCLEOTIDE SEQUENCE [LARGE SCALE GENOMIC DNA]</scope>
    <source>
        <strain evidence="4">CGMCC 1.6784</strain>
    </source>
</reference>
<dbReference type="EMBL" id="BMLK01000032">
    <property type="protein sequence ID" value="GGN60699.1"/>
    <property type="molecule type" value="Genomic_DNA"/>
</dbReference>
<protein>
    <submittedName>
        <fullName evidence="3">Glycosyl transferase family 1</fullName>
    </submittedName>
</protein>
<gene>
    <name evidence="3" type="ORF">GCM10011349_42610</name>
</gene>
<evidence type="ECO:0000259" key="1">
    <source>
        <dbReference type="Pfam" id="PF00534"/>
    </source>
</evidence>
<evidence type="ECO:0000313" key="4">
    <source>
        <dbReference type="Proteomes" id="UP000605099"/>
    </source>
</evidence>
<comment type="caution">
    <text evidence="3">The sequence shown here is derived from an EMBL/GenBank/DDBJ whole genome shotgun (WGS) entry which is preliminary data.</text>
</comment>
<organism evidence="3 4">
    <name type="scientific">Novosphingobium indicum</name>
    <dbReference type="NCBI Taxonomy" id="462949"/>
    <lineage>
        <taxon>Bacteria</taxon>
        <taxon>Pseudomonadati</taxon>
        <taxon>Pseudomonadota</taxon>
        <taxon>Alphaproteobacteria</taxon>
        <taxon>Sphingomonadales</taxon>
        <taxon>Sphingomonadaceae</taxon>
        <taxon>Novosphingobium</taxon>
    </lineage>
</organism>
<dbReference type="Pfam" id="PF00534">
    <property type="entry name" value="Glycos_transf_1"/>
    <property type="match status" value="1"/>
</dbReference>
<evidence type="ECO:0000313" key="3">
    <source>
        <dbReference type="EMBL" id="GGN60699.1"/>
    </source>
</evidence>
<dbReference type="InterPro" id="IPR028098">
    <property type="entry name" value="Glyco_trans_4-like_N"/>
</dbReference>
<keyword evidence="4" id="KW-1185">Reference proteome</keyword>
<dbReference type="PANTHER" id="PTHR45947:SF3">
    <property type="entry name" value="SULFOQUINOVOSYL TRANSFERASE SQD2"/>
    <property type="match status" value="1"/>
</dbReference>
<name>A0ABQ2JZL5_9SPHN</name>
<dbReference type="Gene3D" id="3.40.50.2000">
    <property type="entry name" value="Glycogen Phosphorylase B"/>
    <property type="match status" value="2"/>
</dbReference>
<feature type="domain" description="Glycosyl transferase family 1" evidence="1">
    <location>
        <begin position="205"/>
        <end position="331"/>
    </location>
</feature>
<keyword evidence="3" id="KW-0808">Transferase</keyword>
<dbReference type="GO" id="GO:0016740">
    <property type="term" value="F:transferase activity"/>
    <property type="evidence" value="ECO:0007669"/>
    <property type="project" value="UniProtKB-KW"/>
</dbReference>
<dbReference type="SUPFAM" id="SSF53756">
    <property type="entry name" value="UDP-Glycosyltransferase/glycogen phosphorylase"/>
    <property type="match status" value="1"/>
</dbReference>
<sequence>MTTDTLTRAMMAEPALRVAVIGHIRFAVAEPFQGGMEAHCASLCRGLAMAGHDVTLFAAGGSRADAAIVPICNQPYEHALPWARWRGTPQLEEYQRCAFRRAWDAIRSGGFDVVHNNTLFPDLIDWAARDNIPMLTSQHVPPFGKMRDAVRQAEGDPLRPMTVTSASQLPLWSDRSMANMHLVYNGIDTALWHPVATPRVPPPLFWSGRITHNKGTAMALQAARLAGVALDLAGTIEDETYFACEVEPLLDPLRRYLGHLSGERLHRKMARARALVVTPAWDEPFGLVAAEALSCDVPVIAFGRGALREVVGPCGAIIAAGDVAALAEAMRNPPQLAPGHARARAEALFSLPAMIAGYEALYRSAINAAQPLEVVA</sequence>
<evidence type="ECO:0000259" key="2">
    <source>
        <dbReference type="Pfam" id="PF13439"/>
    </source>
</evidence>
<proteinExistence type="predicted"/>
<dbReference type="Pfam" id="PF13439">
    <property type="entry name" value="Glyco_transf_4"/>
    <property type="match status" value="1"/>
</dbReference>
<feature type="domain" description="Glycosyltransferase subfamily 4-like N-terminal" evidence="2">
    <location>
        <begin position="34"/>
        <end position="190"/>
    </location>
</feature>
<dbReference type="PANTHER" id="PTHR45947">
    <property type="entry name" value="SULFOQUINOVOSYL TRANSFERASE SQD2"/>
    <property type="match status" value="1"/>
</dbReference>
<accession>A0ABQ2JZL5</accession>
<dbReference type="RefSeq" id="WP_188823129.1">
    <property type="nucleotide sequence ID" value="NZ_BMLK01000032.1"/>
</dbReference>